<proteinExistence type="predicted"/>
<comment type="caution">
    <text evidence="3">The sequence shown here is derived from an EMBL/GenBank/DDBJ whole genome shotgun (WGS) entry which is preliminary data.</text>
</comment>
<evidence type="ECO:0000313" key="4">
    <source>
        <dbReference type="Proteomes" id="UP001596263"/>
    </source>
</evidence>
<dbReference type="InterPro" id="IPR058807">
    <property type="entry name" value="ScoMcrA_N"/>
</dbReference>
<feature type="domain" description="ScoMcrA-like N-terminal head" evidence="2">
    <location>
        <begin position="5"/>
        <end position="88"/>
    </location>
</feature>
<name>A0ABW0CDI9_STRCD</name>
<protein>
    <submittedName>
        <fullName evidence="3">HNH endonuclease</fullName>
    </submittedName>
</protein>
<dbReference type="Pfam" id="PF26345">
    <property type="entry name" value="ScoMcrA_N"/>
    <property type="match status" value="1"/>
</dbReference>
<evidence type="ECO:0000259" key="1">
    <source>
        <dbReference type="Pfam" id="PF13391"/>
    </source>
</evidence>
<reference evidence="4" key="1">
    <citation type="journal article" date="2019" name="Int. J. Syst. Evol. Microbiol.">
        <title>The Global Catalogue of Microorganisms (GCM) 10K type strain sequencing project: providing services to taxonomists for standard genome sequencing and annotation.</title>
        <authorList>
            <consortium name="The Broad Institute Genomics Platform"/>
            <consortium name="The Broad Institute Genome Sequencing Center for Infectious Disease"/>
            <person name="Wu L."/>
            <person name="Ma J."/>
        </authorList>
    </citation>
    <scope>NUCLEOTIDE SEQUENCE [LARGE SCALE GENOMIC DNA]</scope>
    <source>
        <strain evidence="4">KCTC 42586</strain>
    </source>
</reference>
<keyword evidence="3" id="KW-0255">Endonuclease</keyword>
<dbReference type="RefSeq" id="WP_380849305.1">
    <property type="nucleotide sequence ID" value="NZ_JBHSKM010000004.1"/>
</dbReference>
<keyword evidence="4" id="KW-1185">Reference proteome</keyword>
<organism evidence="3 4">
    <name type="scientific">Streptomyces coerulescens</name>
    <dbReference type="NCBI Taxonomy" id="29304"/>
    <lineage>
        <taxon>Bacteria</taxon>
        <taxon>Bacillati</taxon>
        <taxon>Actinomycetota</taxon>
        <taxon>Actinomycetes</taxon>
        <taxon>Kitasatosporales</taxon>
        <taxon>Streptomycetaceae</taxon>
        <taxon>Streptomyces</taxon>
    </lineage>
</organism>
<dbReference type="InterPro" id="IPR003615">
    <property type="entry name" value="HNH_nuc"/>
</dbReference>
<evidence type="ECO:0000259" key="2">
    <source>
        <dbReference type="Pfam" id="PF26345"/>
    </source>
</evidence>
<dbReference type="EMBL" id="JBHSKM010000004">
    <property type="protein sequence ID" value="MFC5213915.1"/>
    <property type="molecule type" value="Genomic_DNA"/>
</dbReference>
<keyword evidence="3" id="KW-0540">Nuclease</keyword>
<gene>
    <name evidence="3" type="ORF">ACFPQ9_08755</name>
</gene>
<dbReference type="Proteomes" id="UP001596263">
    <property type="component" value="Unassembled WGS sequence"/>
</dbReference>
<accession>A0ABW0CDI9</accession>
<keyword evidence="3" id="KW-0378">Hydrolase</keyword>
<sequence length="404" mass="44869">MTRGEISSGAVLRALAEYDEAGRDAFLADHDFDRANQFYLQHDEKLYDAKAILNVAHKHEHGDLPDPVISGGRDHSNRMLARLGFVIVDGRPKSVEGERAWRLAVWSHLRATNPDLSRVPAGALREYGAYGGGQGVWADVARTEAIHAGGIAVGILHTGAHYSDDFTEDGALYRYPQTARPGGRDAAEINAMKAAADLRLPIFTSAKPTPRSEWRIARLAWVEGWDDPSSTFLLSYGATPPEQVLSEDHSDDEPFVLTGSETRRNRRDVTERPGQPRFKLRVFQRYSPRCPLTGIAVREMLDAAHLRPVSEDGTNDPRNGIPLNAALHRAYDAYLFAFHPDTLDVVTVPGGPTLDDLRITMAHLRDLPKRPHADALRWRYEEWLRRSGLAALPSPQSAELNPTT</sequence>
<evidence type="ECO:0000313" key="3">
    <source>
        <dbReference type="EMBL" id="MFC5213915.1"/>
    </source>
</evidence>
<dbReference type="GO" id="GO:0004519">
    <property type="term" value="F:endonuclease activity"/>
    <property type="evidence" value="ECO:0007669"/>
    <property type="project" value="UniProtKB-KW"/>
</dbReference>
<dbReference type="Pfam" id="PF13391">
    <property type="entry name" value="HNH_2"/>
    <property type="match status" value="1"/>
</dbReference>
<feature type="domain" description="HNH nuclease" evidence="1">
    <location>
        <begin position="290"/>
        <end position="339"/>
    </location>
</feature>